<reference evidence="1 2" key="1">
    <citation type="submission" date="2017-09" db="EMBL/GenBank/DDBJ databases">
        <title>Sequencing the genomes of two abundant thermophiles in Great Basin hot springs: Thermocrinis jamiesonii and novel Chloroflexi Thermoflexus hugenholtzii.</title>
        <authorList>
            <person name="Hedlund B."/>
        </authorList>
    </citation>
    <scope>NUCLEOTIDE SEQUENCE [LARGE SCALE GENOMIC DNA]</scope>
    <source>
        <strain evidence="1 2">G233</strain>
    </source>
</reference>
<proteinExistence type="predicted"/>
<accession>A0A2A9HGC8</accession>
<dbReference type="Pfam" id="PF09969">
    <property type="entry name" value="DUF2203"/>
    <property type="match status" value="1"/>
</dbReference>
<evidence type="ECO:0008006" key="3">
    <source>
        <dbReference type="Google" id="ProtNLM"/>
    </source>
</evidence>
<organism evidence="1 2">
    <name type="scientific">Tepidiforma thermophila (strain KCTC 52669 / CGMCC 1.13589 / G233)</name>
    <dbReference type="NCBI Taxonomy" id="2761530"/>
    <lineage>
        <taxon>Bacteria</taxon>
        <taxon>Bacillati</taxon>
        <taxon>Chloroflexota</taxon>
        <taxon>Tepidiformia</taxon>
        <taxon>Tepidiformales</taxon>
        <taxon>Tepidiformaceae</taxon>
        <taxon>Tepidiforma</taxon>
    </lineage>
</organism>
<gene>
    <name evidence="1" type="ORF">A9A59_1273</name>
</gene>
<evidence type="ECO:0000313" key="1">
    <source>
        <dbReference type="EMBL" id="PFG74065.1"/>
    </source>
</evidence>
<name>A0A2A9HGC8_TEPT2</name>
<keyword evidence="2" id="KW-1185">Reference proteome</keyword>
<dbReference type="InterPro" id="IPR018699">
    <property type="entry name" value="DUF2203"/>
</dbReference>
<comment type="caution">
    <text evidence="1">The sequence shown here is derived from an EMBL/GenBank/DDBJ whole genome shotgun (WGS) entry which is preliminary data.</text>
</comment>
<dbReference type="RefSeq" id="WP_098503480.1">
    <property type="nucleotide sequence ID" value="NZ_PDJQ01000001.1"/>
</dbReference>
<dbReference type="Proteomes" id="UP000223071">
    <property type="component" value="Unassembled WGS sequence"/>
</dbReference>
<protein>
    <recommendedName>
        <fullName evidence="3">DUF2203 family protein</fullName>
    </recommendedName>
</protein>
<dbReference type="AlphaFoldDB" id="A0A2A9HGC8"/>
<sequence>MPPAMRLFTLEEARATLPEVIPILERLRQASLELRAIAAARAAAARGATADGHDLAAPFAAAESDPAGPLRAAIRAAIEALEARGIELKDPARGLIDFPHRRGDRIVYLCYELGEPTITSWHDVDAGYAGRQPL</sequence>
<dbReference type="EMBL" id="PDJQ01000001">
    <property type="protein sequence ID" value="PFG74065.1"/>
    <property type="molecule type" value="Genomic_DNA"/>
</dbReference>
<dbReference type="PIRSF" id="PIRSF016498">
    <property type="entry name" value="UCP016498"/>
    <property type="match status" value="1"/>
</dbReference>
<evidence type="ECO:0000313" key="2">
    <source>
        <dbReference type="Proteomes" id="UP000223071"/>
    </source>
</evidence>